<feature type="region of interest" description="Disordered" evidence="1">
    <location>
        <begin position="46"/>
        <end position="72"/>
    </location>
</feature>
<feature type="region of interest" description="Disordered" evidence="1">
    <location>
        <begin position="160"/>
        <end position="181"/>
    </location>
</feature>
<sequence>MLIQTSDADPVPAPASLGPHEPHPAARHSRSAAAAAATAAALWPSLRFRPPPLPGGPAAAGGGAATTSDGGKVGAVAESEAWSQLSELYVSLGEQDIAEGLMARHLLRCPGSLAALACARSGRHQDALTLLEGLLDAADGLGEEGDGGGGGAAAAAAAASDSGSVDWPPTPQQLLGSVATTAASSSGAGGGGAGGVSARVLPCEEGVWLVCRQECLEVLAHWDIVAQEVEVELQPDGQEGPAAAAQLDFGPLLEEAAGADIRMTSSLSSDQDPDVIGIGGGGREADGGAARLRRYTRALLFSPMARPRLGQLLAAAEGGGRRWAAALRDAAGLELAAYDLFQGNTEQAARGVDEALSRANRGLAIAGVVLV</sequence>
<protein>
    <submittedName>
        <fullName evidence="2">Uncharacterized protein</fullName>
    </submittedName>
</protein>
<dbReference type="EMBL" id="KK102486">
    <property type="protein sequence ID" value="KIY97649.1"/>
    <property type="molecule type" value="Genomic_DNA"/>
</dbReference>
<feature type="region of interest" description="Disordered" evidence="1">
    <location>
        <begin position="1"/>
        <end position="31"/>
    </location>
</feature>
<dbReference type="Proteomes" id="UP000054498">
    <property type="component" value="Unassembled WGS sequence"/>
</dbReference>
<name>A0A0D2M206_9CHLO</name>
<dbReference type="RefSeq" id="XP_013896669.1">
    <property type="nucleotide sequence ID" value="XM_014041215.1"/>
</dbReference>
<evidence type="ECO:0000313" key="3">
    <source>
        <dbReference type="Proteomes" id="UP000054498"/>
    </source>
</evidence>
<organism evidence="2 3">
    <name type="scientific">Monoraphidium neglectum</name>
    <dbReference type="NCBI Taxonomy" id="145388"/>
    <lineage>
        <taxon>Eukaryota</taxon>
        <taxon>Viridiplantae</taxon>
        <taxon>Chlorophyta</taxon>
        <taxon>core chlorophytes</taxon>
        <taxon>Chlorophyceae</taxon>
        <taxon>CS clade</taxon>
        <taxon>Sphaeropleales</taxon>
        <taxon>Selenastraceae</taxon>
        <taxon>Monoraphidium</taxon>
    </lineage>
</organism>
<reference evidence="2 3" key="1">
    <citation type="journal article" date="2013" name="BMC Genomics">
        <title>Reconstruction of the lipid metabolism for the microalga Monoraphidium neglectum from its genome sequence reveals characteristics suitable for biofuel production.</title>
        <authorList>
            <person name="Bogen C."/>
            <person name="Al-Dilaimi A."/>
            <person name="Albersmeier A."/>
            <person name="Wichmann J."/>
            <person name="Grundmann M."/>
            <person name="Rupp O."/>
            <person name="Lauersen K.J."/>
            <person name="Blifernez-Klassen O."/>
            <person name="Kalinowski J."/>
            <person name="Goesmann A."/>
            <person name="Mussgnug J.H."/>
            <person name="Kruse O."/>
        </authorList>
    </citation>
    <scope>NUCLEOTIDE SEQUENCE [LARGE SCALE GENOMIC DNA]</scope>
    <source>
        <strain evidence="2 3">SAG 48.87</strain>
    </source>
</reference>
<evidence type="ECO:0000256" key="1">
    <source>
        <dbReference type="SAM" id="MobiDB-lite"/>
    </source>
</evidence>
<keyword evidence="3" id="KW-1185">Reference proteome</keyword>
<accession>A0A0D2M206</accession>
<dbReference type="KEGG" id="mng:MNEG_10313"/>
<evidence type="ECO:0000313" key="2">
    <source>
        <dbReference type="EMBL" id="KIY97649.1"/>
    </source>
</evidence>
<dbReference type="AlphaFoldDB" id="A0A0D2M206"/>
<dbReference type="GeneID" id="25727463"/>
<proteinExistence type="predicted"/>
<gene>
    <name evidence="2" type="ORF">MNEG_10313</name>
</gene>